<dbReference type="AlphaFoldDB" id="F4RJZ4"/>
<dbReference type="InParanoid" id="F4RJZ4"/>
<organism evidence="4">
    <name type="scientific">Melampsora larici-populina (strain 98AG31 / pathotype 3-4-7)</name>
    <name type="common">Poplar leaf rust fungus</name>
    <dbReference type="NCBI Taxonomy" id="747676"/>
    <lineage>
        <taxon>Eukaryota</taxon>
        <taxon>Fungi</taxon>
        <taxon>Dikarya</taxon>
        <taxon>Basidiomycota</taxon>
        <taxon>Pucciniomycotina</taxon>
        <taxon>Pucciniomycetes</taxon>
        <taxon>Pucciniales</taxon>
        <taxon>Melampsoraceae</taxon>
        <taxon>Melampsora</taxon>
    </lineage>
</organism>
<dbReference type="GeneID" id="18933977"/>
<dbReference type="HOGENOM" id="CLU_049472_0_0_1"/>
<gene>
    <name evidence="3" type="ORF">MELLADRAFT_85843</name>
</gene>
<dbReference type="Proteomes" id="UP000001072">
    <property type="component" value="Unassembled WGS sequence"/>
</dbReference>
<keyword evidence="1" id="KW-0175">Coiled coil</keyword>
<dbReference type="EMBL" id="GL883104">
    <property type="protein sequence ID" value="EGG07399.1"/>
    <property type="molecule type" value="Genomic_DNA"/>
</dbReference>
<feature type="region of interest" description="Disordered" evidence="2">
    <location>
        <begin position="182"/>
        <end position="218"/>
    </location>
</feature>
<dbReference type="KEGG" id="mlr:MELLADRAFT_85843"/>
<evidence type="ECO:0000256" key="2">
    <source>
        <dbReference type="SAM" id="MobiDB-lite"/>
    </source>
</evidence>
<evidence type="ECO:0000313" key="3">
    <source>
        <dbReference type="EMBL" id="EGG07399.1"/>
    </source>
</evidence>
<reference evidence="4" key="1">
    <citation type="journal article" date="2011" name="Proc. Natl. Acad. Sci. U.S.A.">
        <title>Obligate biotrophy features unraveled by the genomic analysis of rust fungi.</title>
        <authorList>
            <person name="Duplessis S."/>
            <person name="Cuomo C.A."/>
            <person name="Lin Y.-C."/>
            <person name="Aerts A."/>
            <person name="Tisserant E."/>
            <person name="Veneault-Fourrey C."/>
            <person name="Joly D.L."/>
            <person name="Hacquard S."/>
            <person name="Amselem J."/>
            <person name="Cantarel B.L."/>
            <person name="Chiu R."/>
            <person name="Coutinho P.M."/>
            <person name="Feau N."/>
            <person name="Field M."/>
            <person name="Frey P."/>
            <person name="Gelhaye E."/>
            <person name="Goldberg J."/>
            <person name="Grabherr M.G."/>
            <person name="Kodira C.D."/>
            <person name="Kohler A."/>
            <person name="Kuees U."/>
            <person name="Lindquist E.A."/>
            <person name="Lucas S.M."/>
            <person name="Mago R."/>
            <person name="Mauceli E."/>
            <person name="Morin E."/>
            <person name="Murat C."/>
            <person name="Pangilinan J.L."/>
            <person name="Park R."/>
            <person name="Pearson M."/>
            <person name="Quesneville H."/>
            <person name="Rouhier N."/>
            <person name="Sakthikumar S."/>
            <person name="Salamov A.A."/>
            <person name="Schmutz J."/>
            <person name="Selles B."/>
            <person name="Shapiro H."/>
            <person name="Tanguay P."/>
            <person name="Tuskan G.A."/>
            <person name="Henrissat B."/>
            <person name="Van de Peer Y."/>
            <person name="Rouze P."/>
            <person name="Ellis J.G."/>
            <person name="Dodds P.N."/>
            <person name="Schein J.E."/>
            <person name="Zhong S."/>
            <person name="Hamelin R.C."/>
            <person name="Grigoriev I.V."/>
            <person name="Szabo L.J."/>
            <person name="Martin F."/>
        </authorList>
    </citation>
    <scope>NUCLEOTIDE SEQUENCE [LARGE SCALE GENOMIC DNA]</scope>
    <source>
        <strain evidence="4">98AG31 / pathotype 3-4-7</strain>
    </source>
</reference>
<feature type="coiled-coil region" evidence="1">
    <location>
        <begin position="310"/>
        <end position="337"/>
    </location>
</feature>
<dbReference type="RefSeq" id="XP_007409306.1">
    <property type="nucleotide sequence ID" value="XM_007409244.1"/>
</dbReference>
<protein>
    <submittedName>
        <fullName evidence="3">Uncharacterized protein</fullName>
    </submittedName>
</protein>
<name>F4RJZ4_MELLP</name>
<dbReference type="VEuPathDB" id="FungiDB:MELLADRAFT_85843"/>
<evidence type="ECO:0000256" key="1">
    <source>
        <dbReference type="SAM" id="Coils"/>
    </source>
</evidence>
<evidence type="ECO:0000313" key="4">
    <source>
        <dbReference type="Proteomes" id="UP000001072"/>
    </source>
</evidence>
<accession>F4RJZ4</accession>
<keyword evidence="4" id="KW-1185">Reference proteome</keyword>
<sequence>MLEPTIRGNLDAVLDPDNPPVNKQIMLDWLRINHPKTVVRSKANKDKVADIVRSVQPHIFHDSASNALANTSASPDAYPTLEHLQVTSPVVINSFKAKAQSKNSSASQRLEVPDLSNASTKVADPLPALEKLRVLSPDVSKSSKEQLPKRLASQDLEVPYPTKRLGISETDAKTIKVKIEAKATSNASNSKTKKYDDKLTNYKQNHQRPKRLDQQSEKSLNGHMRHELETLKQSIYAPPHDASKELTTATSVVPELNPATHHNDNVDLIEFSDTEIFEVGNLVFGRDIPSINMHADLSKPKTGVDVIQEEQRREEKVQSLEERLASLESSLVIAEQKASNRLFQDLQQEQVNADLVGCSSFCD</sequence>
<proteinExistence type="predicted"/>